<dbReference type="OrthoDB" id="9804559at2"/>
<accession>A0A4R5VD13</accession>
<dbReference type="InterPro" id="IPR053967">
    <property type="entry name" value="LlgE_F_G-like_D1"/>
</dbReference>
<keyword evidence="7" id="KW-0969">Cilium</keyword>
<protein>
    <submittedName>
        <fullName evidence="7">Flagellar hook-basal body complex protein</fullName>
    </submittedName>
</protein>
<comment type="subcellular location">
    <subcellularLocation>
        <location evidence="1 4">Bacterial flagellum basal body</location>
    </subcellularLocation>
</comment>
<dbReference type="InterPro" id="IPR037925">
    <property type="entry name" value="FlgE/F/G-like"/>
</dbReference>
<comment type="similarity">
    <text evidence="2 4">Belongs to the flagella basal body rod proteins family.</text>
</comment>
<keyword evidence="8" id="KW-1185">Reference proteome</keyword>
<evidence type="ECO:0000256" key="3">
    <source>
        <dbReference type="ARBA" id="ARBA00023143"/>
    </source>
</evidence>
<dbReference type="NCBIfam" id="TIGR03506">
    <property type="entry name" value="FlgEFG_subfam"/>
    <property type="match status" value="1"/>
</dbReference>
<dbReference type="Proteomes" id="UP000295301">
    <property type="component" value="Unassembled WGS sequence"/>
</dbReference>
<dbReference type="InterPro" id="IPR010930">
    <property type="entry name" value="Flg_bb/hook_C_dom"/>
</dbReference>
<dbReference type="GO" id="GO:0071978">
    <property type="term" value="P:bacterial-type flagellum-dependent swarming motility"/>
    <property type="evidence" value="ECO:0007669"/>
    <property type="project" value="TreeGrafter"/>
</dbReference>
<evidence type="ECO:0000259" key="6">
    <source>
        <dbReference type="Pfam" id="PF22692"/>
    </source>
</evidence>
<evidence type="ECO:0000256" key="2">
    <source>
        <dbReference type="ARBA" id="ARBA00009677"/>
    </source>
</evidence>
<dbReference type="AlphaFoldDB" id="A0A4R5VD13"/>
<evidence type="ECO:0000256" key="4">
    <source>
        <dbReference type="RuleBase" id="RU362116"/>
    </source>
</evidence>
<name>A0A4R5VD13_9RHOB</name>
<dbReference type="Pfam" id="PF06429">
    <property type="entry name" value="Flg_bbr_C"/>
    <property type="match status" value="1"/>
</dbReference>
<evidence type="ECO:0000259" key="5">
    <source>
        <dbReference type="Pfam" id="PF06429"/>
    </source>
</evidence>
<sequence>MSNADYVSLSLATALQRSMDMSAHNMANATTAGYKSMHPLFEAVQPDGEEDMAVSYVEDRGTYLNSSQGALIATGSPLDLALSGTGWFSYQTGTGATAYGRDGRLTVNSDGQLSTLTGAPILNRGGAPITLPQALGQDITISADGTITEADGGILGQIGIFRVPDVDRLVPIGGGLYLYGDAGGAAVPDDETVIAQGFVEQSNVQPVVEMTRLMDIQRAYERAAKLMSDSNDLTRQAIQRLGRVV</sequence>
<proteinExistence type="inferred from homology"/>
<feature type="domain" description="Flagellar hook protein FlgE/F/G-like D1" evidence="6">
    <location>
        <begin position="81"/>
        <end position="148"/>
    </location>
</feature>
<dbReference type="InterPro" id="IPR020013">
    <property type="entry name" value="Flagellar_FlgE/F/G"/>
</dbReference>
<keyword evidence="7" id="KW-0282">Flagellum</keyword>
<comment type="caution">
    <text evidence="7">The sequence shown here is derived from an EMBL/GenBank/DDBJ whole genome shotgun (WGS) entry which is preliminary data.</text>
</comment>
<dbReference type="GO" id="GO:0009425">
    <property type="term" value="C:bacterial-type flagellum basal body"/>
    <property type="evidence" value="ECO:0007669"/>
    <property type="project" value="UniProtKB-SubCell"/>
</dbReference>
<dbReference type="PANTHER" id="PTHR30435:SF19">
    <property type="entry name" value="FLAGELLAR BASAL-BODY ROD PROTEIN FLGG"/>
    <property type="match status" value="1"/>
</dbReference>
<dbReference type="PANTHER" id="PTHR30435">
    <property type="entry name" value="FLAGELLAR PROTEIN"/>
    <property type="match status" value="1"/>
</dbReference>
<dbReference type="EMBL" id="SMUV01000058">
    <property type="protein sequence ID" value="TDK50214.1"/>
    <property type="molecule type" value="Genomic_DNA"/>
</dbReference>
<dbReference type="SUPFAM" id="SSF117143">
    <property type="entry name" value="Flagellar hook protein flgE"/>
    <property type="match status" value="1"/>
</dbReference>
<feature type="domain" description="Flagellar basal-body/hook protein C-terminal" evidence="5">
    <location>
        <begin position="195"/>
        <end position="239"/>
    </location>
</feature>
<evidence type="ECO:0000313" key="7">
    <source>
        <dbReference type="EMBL" id="TDK50214.1"/>
    </source>
</evidence>
<evidence type="ECO:0000313" key="8">
    <source>
        <dbReference type="Proteomes" id="UP000295301"/>
    </source>
</evidence>
<reference evidence="7 8" key="1">
    <citation type="submission" date="2019-03" db="EMBL/GenBank/DDBJ databases">
        <title>Ruegeria lutea sp. nov., a novel strain, isolated from marine sediment, the Masan Bay, South Korea.</title>
        <authorList>
            <person name="Kim J."/>
            <person name="Kim D.-Y."/>
            <person name="Lee S.-S."/>
        </authorList>
    </citation>
    <scope>NUCLEOTIDE SEQUENCE [LARGE SCALE GENOMIC DNA]</scope>
    <source>
        <strain evidence="7 8">318-1</strain>
    </source>
</reference>
<dbReference type="RefSeq" id="WP_133359086.1">
    <property type="nucleotide sequence ID" value="NZ_SMUV01000058.1"/>
</dbReference>
<dbReference type="Pfam" id="PF22692">
    <property type="entry name" value="LlgE_F_G_D1"/>
    <property type="match status" value="1"/>
</dbReference>
<keyword evidence="3 4" id="KW-0975">Bacterial flagellum</keyword>
<evidence type="ECO:0000256" key="1">
    <source>
        <dbReference type="ARBA" id="ARBA00004117"/>
    </source>
</evidence>
<gene>
    <name evidence="7" type="ORF">E1832_07340</name>
</gene>
<organism evidence="7 8">
    <name type="scientific">Antarcticimicrobium luteum</name>
    <dbReference type="NCBI Taxonomy" id="2547397"/>
    <lineage>
        <taxon>Bacteria</taxon>
        <taxon>Pseudomonadati</taxon>
        <taxon>Pseudomonadota</taxon>
        <taxon>Alphaproteobacteria</taxon>
        <taxon>Rhodobacterales</taxon>
        <taxon>Paracoccaceae</taxon>
        <taxon>Antarcticimicrobium</taxon>
    </lineage>
</organism>
<keyword evidence="7" id="KW-0966">Cell projection</keyword>